<feature type="region of interest" description="Disordered" evidence="1">
    <location>
        <begin position="1"/>
        <end position="29"/>
    </location>
</feature>
<dbReference type="HOGENOM" id="CLU_156147_0_0_1"/>
<sequence>MPPDLTSTTWPVSTTSRIPASHHPVPLRPPSSTVCRRRISFLPFITEGHLYLQKTEGELNCLKNEMEIAVHVGDLKEVVVHIQRDIKTVGDSMSIKMQYLQSTANDIANVVGKSLENHMQLLDGQSKAMVSLINL</sequence>
<reference evidence="2" key="2">
    <citation type="submission" date="2015-03" db="UniProtKB">
        <authorList>
            <consortium name="EnsemblPlants"/>
        </authorList>
    </citation>
    <scope>IDENTIFICATION</scope>
</reference>
<dbReference type="Proteomes" id="UP000026960">
    <property type="component" value="Chromosome 8"/>
</dbReference>
<evidence type="ECO:0000313" key="2">
    <source>
        <dbReference type="EnsemblPlants" id="OBART08G23980.1"/>
    </source>
</evidence>
<evidence type="ECO:0000313" key="3">
    <source>
        <dbReference type="Proteomes" id="UP000026960"/>
    </source>
</evidence>
<organism evidence="2">
    <name type="scientific">Oryza barthii</name>
    <dbReference type="NCBI Taxonomy" id="65489"/>
    <lineage>
        <taxon>Eukaryota</taxon>
        <taxon>Viridiplantae</taxon>
        <taxon>Streptophyta</taxon>
        <taxon>Embryophyta</taxon>
        <taxon>Tracheophyta</taxon>
        <taxon>Spermatophyta</taxon>
        <taxon>Magnoliopsida</taxon>
        <taxon>Liliopsida</taxon>
        <taxon>Poales</taxon>
        <taxon>Poaceae</taxon>
        <taxon>BOP clade</taxon>
        <taxon>Oryzoideae</taxon>
        <taxon>Oryzeae</taxon>
        <taxon>Oryzinae</taxon>
        <taxon>Oryza</taxon>
    </lineage>
</organism>
<name>A0A0D3H3B7_9ORYZ</name>
<evidence type="ECO:0000256" key="1">
    <source>
        <dbReference type="SAM" id="MobiDB-lite"/>
    </source>
</evidence>
<dbReference type="EnsemblPlants" id="OBART08G23980.1">
    <property type="protein sequence ID" value="OBART08G23980.1"/>
    <property type="gene ID" value="OBART08G23980"/>
</dbReference>
<dbReference type="AlphaFoldDB" id="A0A0D3H3B7"/>
<feature type="compositionally biased region" description="Polar residues" evidence="1">
    <location>
        <begin position="1"/>
        <end position="18"/>
    </location>
</feature>
<proteinExistence type="predicted"/>
<protein>
    <submittedName>
        <fullName evidence="2">Uncharacterized protein</fullName>
    </submittedName>
</protein>
<dbReference type="PANTHER" id="PTHR33538:SF2">
    <property type="entry name" value="PROTEIN GAMETE EXPRESSED 1"/>
    <property type="match status" value="1"/>
</dbReference>
<reference evidence="2" key="1">
    <citation type="journal article" date="2009" name="Rice">
        <title>De Novo Next Generation Sequencing of Plant Genomes.</title>
        <authorList>
            <person name="Rounsley S."/>
            <person name="Marri P.R."/>
            <person name="Yu Y."/>
            <person name="He R."/>
            <person name="Sisneros N."/>
            <person name="Goicoechea J.L."/>
            <person name="Lee S.J."/>
            <person name="Angelova A."/>
            <person name="Kudrna D."/>
            <person name="Luo M."/>
            <person name="Affourtit J."/>
            <person name="Desany B."/>
            <person name="Knight J."/>
            <person name="Niazi F."/>
            <person name="Egholm M."/>
            <person name="Wing R.A."/>
        </authorList>
    </citation>
    <scope>NUCLEOTIDE SEQUENCE [LARGE SCALE GENOMIC DNA]</scope>
    <source>
        <strain evidence="2">cv. IRGC 105608</strain>
    </source>
</reference>
<dbReference type="InterPro" id="IPR040346">
    <property type="entry name" value="GEX1/Brambleberry"/>
</dbReference>
<dbReference type="Gramene" id="OBART08G23980.1">
    <property type="protein sequence ID" value="OBART08G23980.1"/>
    <property type="gene ID" value="OBART08G23980"/>
</dbReference>
<keyword evidence="3" id="KW-1185">Reference proteome</keyword>
<dbReference type="PANTHER" id="PTHR33538">
    <property type="entry name" value="PROTEIN GAMETE EXPRESSED 1"/>
    <property type="match status" value="1"/>
</dbReference>
<accession>A0A0D3H3B7</accession>